<feature type="region of interest" description="Disordered" evidence="2">
    <location>
        <begin position="328"/>
        <end position="355"/>
    </location>
</feature>
<feature type="region of interest" description="Disordered" evidence="2">
    <location>
        <begin position="400"/>
        <end position="527"/>
    </location>
</feature>
<name>A0A6J1T701_FRAOC</name>
<reference evidence="4" key="1">
    <citation type="submission" date="2025-08" db="UniProtKB">
        <authorList>
            <consortium name="RefSeq"/>
        </authorList>
    </citation>
    <scope>IDENTIFICATION</scope>
    <source>
        <tissue evidence="4">Whole organism</tissue>
    </source>
</reference>
<evidence type="ECO:0000256" key="2">
    <source>
        <dbReference type="SAM" id="MobiDB-lite"/>
    </source>
</evidence>
<dbReference type="AlphaFoldDB" id="A0A6J1T701"/>
<accession>A0A6J1T701</accession>
<organism evidence="3 4">
    <name type="scientific">Frankliniella occidentalis</name>
    <name type="common">Western flower thrips</name>
    <name type="synonym">Euthrips occidentalis</name>
    <dbReference type="NCBI Taxonomy" id="133901"/>
    <lineage>
        <taxon>Eukaryota</taxon>
        <taxon>Metazoa</taxon>
        <taxon>Ecdysozoa</taxon>
        <taxon>Arthropoda</taxon>
        <taxon>Hexapoda</taxon>
        <taxon>Insecta</taxon>
        <taxon>Pterygota</taxon>
        <taxon>Neoptera</taxon>
        <taxon>Paraneoptera</taxon>
        <taxon>Thysanoptera</taxon>
        <taxon>Terebrantia</taxon>
        <taxon>Thripoidea</taxon>
        <taxon>Thripidae</taxon>
        <taxon>Frankliniella</taxon>
    </lineage>
</organism>
<feature type="compositionally biased region" description="Polar residues" evidence="2">
    <location>
        <begin position="400"/>
        <end position="419"/>
    </location>
</feature>
<dbReference type="RefSeq" id="XP_026286426.1">
    <property type="nucleotide sequence ID" value="XM_026430641.2"/>
</dbReference>
<keyword evidence="3" id="KW-1185">Reference proteome</keyword>
<dbReference type="GeneID" id="113212064"/>
<sequence length="565" mass="63473">MAESNFQSRLEEFEKQLSINKSLKEQIAVLKATKEAQLREISIAKAEVKLRDQEAEMLVTQIQSEEERIAWHDEILIPQLKNDLKAKKAFIESKKEEYRKTLETYENKWKEYEAIYNQYPRVPERNAQLERLELLRVEAANKKKEIAEKQIQAKSVQESKARRLEELKEELIKWHKIEQDEKAKHEELLLRKRELEERIAAKEAKILSQKPIPVVQPEQNPRIIPFKIPTMDSFLDALKNVAPNPFKGSSSSQSQGTDLRITQVTHPPAKLVCSTDMSLGQGRNLSHAGLSKQVEPIKINQEKSGCVKELSVCKPMEPPVLCSGGVDLPVNKSKSEQTSTETPKSPKVVGRPVSGLGNKKKEVILSTDNIAAKMKESVPHLPQIGKSKIIRATPQIEQSSLIQDSSMKQDLTESPSTIDNNRDIHEEPPLLQAESEAVQTESCSKKVARQDSGDMFTDDANEETSEPNFNNYNTEFREDMYDDLQSPPPFDVDVAMSPVQATFSSPSSFGEENQTDQQGETASSFGGFGFFKSSSSASNVFGGPTGSTDDQKGQDKPPSSYSFFF</sequence>
<dbReference type="KEGG" id="foc:113212064"/>
<feature type="compositionally biased region" description="Acidic residues" evidence="2">
    <location>
        <begin position="456"/>
        <end position="465"/>
    </location>
</feature>
<feature type="region of interest" description="Disordered" evidence="2">
    <location>
        <begin position="539"/>
        <end position="565"/>
    </location>
</feature>
<feature type="compositionally biased region" description="Polar residues" evidence="2">
    <location>
        <begin position="499"/>
        <end position="522"/>
    </location>
</feature>
<feature type="coiled-coil region" evidence="1">
    <location>
        <begin position="81"/>
        <end position="205"/>
    </location>
</feature>
<keyword evidence="1" id="KW-0175">Coiled coil</keyword>
<gene>
    <name evidence="4" type="primary">LOC113212064</name>
</gene>
<protein>
    <submittedName>
        <fullName evidence="4">Uncharacterized protein LOC113212064</fullName>
    </submittedName>
</protein>
<evidence type="ECO:0000256" key="1">
    <source>
        <dbReference type="SAM" id="Coils"/>
    </source>
</evidence>
<evidence type="ECO:0000313" key="3">
    <source>
        <dbReference type="Proteomes" id="UP000504606"/>
    </source>
</evidence>
<evidence type="ECO:0000313" key="4">
    <source>
        <dbReference type="RefSeq" id="XP_026286426.1"/>
    </source>
</evidence>
<proteinExistence type="predicted"/>
<dbReference type="OrthoDB" id="10685856at2759"/>
<dbReference type="Proteomes" id="UP000504606">
    <property type="component" value="Unplaced"/>
</dbReference>